<dbReference type="GO" id="GO:0005829">
    <property type="term" value="C:cytosol"/>
    <property type="evidence" value="ECO:0007669"/>
    <property type="project" value="TreeGrafter"/>
</dbReference>
<dbReference type="InterPro" id="IPR005119">
    <property type="entry name" value="LysR_subst-bd"/>
</dbReference>
<dbReference type="SUPFAM" id="SSF46785">
    <property type="entry name" value="Winged helix' DNA-binding domain"/>
    <property type="match status" value="1"/>
</dbReference>
<dbReference type="InterPro" id="IPR050950">
    <property type="entry name" value="HTH-type_LysR_regulators"/>
</dbReference>
<dbReference type="PANTHER" id="PTHR30419">
    <property type="entry name" value="HTH-TYPE TRANSCRIPTIONAL REGULATOR YBHD"/>
    <property type="match status" value="1"/>
</dbReference>
<keyword evidence="2" id="KW-0805">Transcription regulation</keyword>
<name>A0A9E9P358_9BURK</name>
<dbReference type="EMBL" id="CP098242">
    <property type="protein sequence ID" value="WAW10649.1"/>
    <property type="molecule type" value="Genomic_DNA"/>
</dbReference>
<dbReference type="InterPro" id="IPR036390">
    <property type="entry name" value="WH_DNA-bd_sf"/>
</dbReference>
<dbReference type="GO" id="GO:0003677">
    <property type="term" value="F:DNA binding"/>
    <property type="evidence" value="ECO:0007669"/>
    <property type="project" value="UniProtKB-KW"/>
</dbReference>
<proteinExistence type="inferred from homology"/>
<keyword evidence="7" id="KW-1185">Reference proteome</keyword>
<keyword evidence="4" id="KW-0804">Transcription</keyword>
<accession>A0A9E9P358</accession>
<gene>
    <name evidence="6" type="ORF">NB640_03020</name>
</gene>
<evidence type="ECO:0000256" key="4">
    <source>
        <dbReference type="ARBA" id="ARBA00023163"/>
    </source>
</evidence>
<dbReference type="CDD" id="cd05466">
    <property type="entry name" value="PBP2_LTTR_substrate"/>
    <property type="match status" value="1"/>
</dbReference>
<sequence>MDLKQLRYFCAIAEEGNISRAAERLHISQPPLSLQLKLLEEELGVKLVERNTRHLRLTQIGHTFYHRATQILDLIGTTAEEIRNMEHGIHGVLSLGGLPAMGGLYIPDRIKIFSEKYPHVRFNWRGGNTYRILELLDAHVIEFGIVRLPIPAGAYESIPLLTEAWVAVAHAQDEKWMDQDVITLKELSEAPLILMHRQDGARSHDMVLDAMRQADLAPNIFCESDQVSALLSLVDRQLGIAILPESALSIRPPEDFHRMAIADCNLQSSSAIIWRSGKRLSAAARLFLELF</sequence>
<dbReference type="FunFam" id="1.10.10.10:FF:000001">
    <property type="entry name" value="LysR family transcriptional regulator"/>
    <property type="match status" value="1"/>
</dbReference>
<evidence type="ECO:0000256" key="3">
    <source>
        <dbReference type="ARBA" id="ARBA00023125"/>
    </source>
</evidence>
<dbReference type="RefSeq" id="WP_269309676.1">
    <property type="nucleotide sequence ID" value="NZ_CP098242.1"/>
</dbReference>
<evidence type="ECO:0000256" key="1">
    <source>
        <dbReference type="ARBA" id="ARBA00009437"/>
    </source>
</evidence>
<dbReference type="Pfam" id="PF03466">
    <property type="entry name" value="LysR_substrate"/>
    <property type="match status" value="1"/>
</dbReference>
<comment type="similarity">
    <text evidence="1">Belongs to the LysR transcriptional regulatory family.</text>
</comment>
<reference evidence="6" key="1">
    <citation type="journal article" date="2022" name="Front. Microbiol.">
        <title>New perspectives on an old grouping: The genomic and phenotypic variability of Oxalobacter formigenes and the implications for calcium oxalate stone prevention.</title>
        <authorList>
            <person name="Chmiel J.A."/>
            <person name="Carr C."/>
            <person name="Stuivenberg G.A."/>
            <person name="Venema R."/>
            <person name="Chanyi R.M."/>
            <person name="Al K.F."/>
            <person name="Giguere D."/>
            <person name="Say H."/>
            <person name="Akouris P.P."/>
            <person name="Dominguez Romero S.A."/>
            <person name="Kwong A."/>
            <person name="Tai V."/>
            <person name="Koval S.F."/>
            <person name="Razvi H."/>
            <person name="Bjazevic J."/>
            <person name="Burton J.P."/>
        </authorList>
    </citation>
    <scope>NUCLEOTIDE SEQUENCE</scope>
    <source>
        <strain evidence="6">WoOx3</strain>
    </source>
</reference>
<dbReference type="Pfam" id="PF00126">
    <property type="entry name" value="HTH_1"/>
    <property type="match status" value="1"/>
</dbReference>
<dbReference type="PROSITE" id="PS50931">
    <property type="entry name" value="HTH_LYSR"/>
    <property type="match status" value="1"/>
</dbReference>
<dbReference type="SUPFAM" id="SSF53850">
    <property type="entry name" value="Periplasmic binding protein-like II"/>
    <property type="match status" value="1"/>
</dbReference>
<evidence type="ECO:0000313" key="7">
    <source>
        <dbReference type="Proteomes" id="UP001156215"/>
    </source>
</evidence>
<dbReference type="KEGG" id="ovb:NB640_03020"/>
<protein>
    <submittedName>
        <fullName evidence="6">LysR family transcriptional regulator</fullName>
    </submittedName>
</protein>
<feature type="domain" description="HTH lysR-type" evidence="5">
    <location>
        <begin position="1"/>
        <end position="58"/>
    </location>
</feature>
<dbReference type="InterPro" id="IPR000847">
    <property type="entry name" value="LysR_HTH_N"/>
</dbReference>
<dbReference type="InterPro" id="IPR036388">
    <property type="entry name" value="WH-like_DNA-bd_sf"/>
</dbReference>
<dbReference type="Gene3D" id="1.10.10.10">
    <property type="entry name" value="Winged helix-like DNA-binding domain superfamily/Winged helix DNA-binding domain"/>
    <property type="match status" value="1"/>
</dbReference>
<evidence type="ECO:0000259" key="5">
    <source>
        <dbReference type="PROSITE" id="PS50931"/>
    </source>
</evidence>
<dbReference type="Gene3D" id="3.40.190.290">
    <property type="match status" value="1"/>
</dbReference>
<evidence type="ECO:0000256" key="2">
    <source>
        <dbReference type="ARBA" id="ARBA00023015"/>
    </source>
</evidence>
<dbReference type="PANTHER" id="PTHR30419:SF28">
    <property type="entry name" value="HTH-TYPE TRANSCRIPTIONAL REGULATOR BSDA"/>
    <property type="match status" value="1"/>
</dbReference>
<keyword evidence="3" id="KW-0238">DNA-binding</keyword>
<organism evidence="6 7">
    <name type="scientific">Oxalobacter vibrioformis</name>
    <dbReference type="NCBI Taxonomy" id="933080"/>
    <lineage>
        <taxon>Bacteria</taxon>
        <taxon>Pseudomonadati</taxon>
        <taxon>Pseudomonadota</taxon>
        <taxon>Betaproteobacteria</taxon>
        <taxon>Burkholderiales</taxon>
        <taxon>Oxalobacteraceae</taxon>
        <taxon>Oxalobacter</taxon>
    </lineage>
</organism>
<dbReference type="PRINTS" id="PR00039">
    <property type="entry name" value="HTHLYSR"/>
</dbReference>
<evidence type="ECO:0000313" key="6">
    <source>
        <dbReference type="EMBL" id="WAW10649.1"/>
    </source>
</evidence>
<dbReference type="Proteomes" id="UP001156215">
    <property type="component" value="Chromosome"/>
</dbReference>
<dbReference type="AlphaFoldDB" id="A0A9E9P358"/>
<dbReference type="GO" id="GO:0003700">
    <property type="term" value="F:DNA-binding transcription factor activity"/>
    <property type="evidence" value="ECO:0007669"/>
    <property type="project" value="InterPro"/>
</dbReference>